<proteinExistence type="predicted"/>
<feature type="non-terminal residue" evidence="1">
    <location>
        <position position="341"/>
    </location>
</feature>
<organism evidence="1 2">
    <name type="scientific">Linderina macrospora</name>
    <dbReference type="NCBI Taxonomy" id="4868"/>
    <lineage>
        <taxon>Eukaryota</taxon>
        <taxon>Fungi</taxon>
        <taxon>Fungi incertae sedis</taxon>
        <taxon>Zoopagomycota</taxon>
        <taxon>Kickxellomycotina</taxon>
        <taxon>Kickxellomycetes</taxon>
        <taxon>Kickxellales</taxon>
        <taxon>Kickxellaceae</taxon>
        <taxon>Linderina</taxon>
    </lineage>
</organism>
<evidence type="ECO:0000313" key="2">
    <source>
        <dbReference type="Proteomes" id="UP001150603"/>
    </source>
</evidence>
<protein>
    <submittedName>
        <fullName evidence="1">Uncharacterized protein</fullName>
    </submittedName>
</protein>
<dbReference type="EMBL" id="JANBPW010006045">
    <property type="protein sequence ID" value="KAJ1931353.1"/>
    <property type="molecule type" value="Genomic_DNA"/>
</dbReference>
<evidence type="ECO:0000313" key="1">
    <source>
        <dbReference type="EMBL" id="KAJ1931353.1"/>
    </source>
</evidence>
<dbReference type="Proteomes" id="UP001150603">
    <property type="component" value="Unassembled WGS sequence"/>
</dbReference>
<keyword evidence="2" id="KW-1185">Reference proteome</keyword>
<reference evidence="1" key="1">
    <citation type="submission" date="2022-07" db="EMBL/GenBank/DDBJ databases">
        <title>Phylogenomic reconstructions and comparative analyses of Kickxellomycotina fungi.</title>
        <authorList>
            <person name="Reynolds N.K."/>
            <person name="Stajich J.E."/>
            <person name="Barry K."/>
            <person name="Grigoriev I.V."/>
            <person name="Crous P."/>
            <person name="Smith M.E."/>
        </authorList>
    </citation>
    <scope>NUCLEOTIDE SEQUENCE</scope>
    <source>
        <strain evidence="1">NRRL 5244</strain>
    </source>
</reference>
<comment type="caution">
    <text evidence="1">The sequence shown here is derived from an EMBL/GenBank/DDBJ whole genome shotgun (WGS) entry which is preliminary data.</text>
</comment>
<sequence>MAGLQSAFVKQAFSGDSLVLRATQRGNQPPPERSLGLAFIQAPHLGNAKKGIADEPFALEAREFLRRKTVGKPIRFVVHYKTGGGREYGSVYLGPKETTDEISVMLVHEGWAKVSDHARNQAHRSDTSDVEAQLIERLLDEEEFAKRSRRGMWNDKAPKSRPRLTNFDLDPERFLAQHRGKELRATIENVRDATTLRVMLHLPSSHQMITMMLAGVKAPMVRTNVPGMPDIIEQYGDEAKFNVEIRLLQQDVKVRLEGLPQGTSANGTFVGSVIHDKGNIAEFLVSSSYAKVVDWSAALLEGGAARLRALERTAKAKRVRVWHGFEGPLVQGTGETFDATV</sequence>
<accession>A0ACC1IZ22</accession>
<name>A0ACC1IZ22_9FUNG</name>
<gene>
    <name evidence="1" type="ORF">FBU59_006738</name>
</gene>